<evidence type="ECO:0000313" key="1">
    <source>
        <dbReference type="EMBL" id="MPC09750.1"/>
    </source>
</evidence>
<dbReference type="AlphaFoldDB" id="A0A5B7CK73"/>
<name>A0A5B7CK73_PORTR</name>
<dbReference type="EMBL" id="VSRR010000083">
    <property type="protein sequence ID" value="MPC09750.1"/>
    <property type="molecule type" value="Genomic_DNA"/>
</dbReference>
<organism evidence="1 2">
    <name type="scientific">Portunus trituberculatus</name>
    <name type="common">Swimming crab</name>
    <name type="synonym">Neptunus trituberculatus</name>
    <dbReference type="NCBI Taxonomy" id="210409"/>
    <lineage>
        <taxon>Eukaryota</taxon>
        <taxon>Metazoa</taxon>
        <taxon>Ecdysozoa</taxon>
        <taxon>Arthropoda</taxon>
        <taxon>Crustacea</taxon>
        <taxon>Multicrustacea</taxon>
        <taxon>Malacostraca</taxon>
        <taxon>Eumalacostraca</taxon>
        <taxon>Eucarida</taxon>
        <taxon>Decapoda</taxon>
        <taxon>Pleocyemata</taxon>
        <taxon>Brachyura</taxon>
        <taxon>Eubrachyura</taxon>
        <taxon>Portunoidea</taxon>
        <taxon>Portunidae</taxon>
        <taxon>Portuninae</taxon>
        <taxon>Portunus</taxon>
    </lineage>
</organism>
<evidence type="ECO:0000313" key="2">
    <source>
        <dbReference type="Proteomes" id="UP000324222"/>
    </source>
</evidence>
<comment type="caution">
    <text evidence="1">The sequence shown here is derived from an EMBL/GenBank/DDBJ whole genome shotgun (WGS) entry which is preliminary data.</text>
</comment>
<proteinExistence type="predicted"/>
<keyword evidence="2" id="KW-1185">Reference proteome</keyword>
<dbReference type="Proteomes" id="UP000324222">
    <property type="component" value="Unassembled WGS sequence"/>
</dbReference>
<reference evidence="1 2" key="1">
    <citation type="submission" date="2019-05" db="EMBL/GenBank/DDBJ databases">
        <title>Another draft genome of Portunus trituberculatus and its Hox gene families provides insights of decapod evolution.</title>
        <authorList>
            <person name="Jeong J.-H."/>
            <person name="Song I."/>
            <person name="Kim S."/>
            <person name="Choi T."/>
            <person name="Kim D."/>
            <person name="Ryu S."/>
            <person name="Kim W."/>
        </authorList>
    </citation>
    <scope>NUCLEOTIDE SEQUENCE [LARGE SCALE GENOMIC DNA]</scope>
    <source>
        <tissue evidence="1">Muscle</tissue>
    </source>
</reference>
<gene>
    <name evidence="1" type="ORF">E2C01_002367</name>
</gene>
<protein>
    <submittedName>
        <fullName evidence="1">Uncharacterized protein</fullName>
    </submittedName>
</protein>
<accession>A0A5B7CK73</accession>
<sequence length="116" mass="12534">MIRYTIRPGTHTGELGPARLRAPLLLAAAAAGLGRQGLADLVKGTLGRQGAPHLLFLPPRGGTLLSRGRCSCGPPISLMRRGRPRHVPVPLPKPSLLTRLYLLVQFGFLVTFQLRL</sequence>